<dbReference type="Pfam" id="PF00754">
    <property type="entry name" value="F5_F8_type_C"/>
    <property type="match status" value="1"/>
</dbReference>
<dbReference type="EMBL" id="QREV01000017">
    <property type="protein sequence ID" value="RDU49407.1"/>
    <property type="molecule type" value="Genomic_DNA"/>
</dbReference>
<feature type="domain" description="Glycoside hydrolase family 2 immunoglobulin-like beta-sandwich" evidence="6">
    <location>
        <begin position="207"/>
        <end position="306"/>
    </location>
</feature>
<evidence type="ECO:0000313" key="12">
    <source>
        <dbReference type="EMBL" id="MBC8601840.1"/>
    </source>
</evidence>
<dbReference type="GO" id="GO:0004553">
    <property type="term" value="F:hydrolase activity, hydrolyzing O-glycosyl compounds"/>
    <property type="evidence" value="ECO:0007669"/>
    <property type="project" value="InterPro"/>
</dbReference>
<sequence>MNYKIISFLVLIVITYACTPTSASSGREVLDMNTDWAFYRGEVKDGSRRELDDSGWMAVALPHIMQLETKHCGGNSIYDGIGWYRRYFKLPKKYKDKRIVVSFEGVMTNCTVYLNGQEITEHHGGYMGFVSDLTDRIDWEGNNVLAVRVSAEYDPLTPPGKLQDKMDFYYYSGIYRDVRMEITDKIYVTDPLQEDLVAGGGQFVTFPEVTKEKAKTHVATHIRNLTDQDATLSVLSRLKDSTGRVVSEIKTPVDLPGRSAWTVGQDLIVERPALWHPYDPNLYTLQTQLLSENKVLDETVREIGIRTIRYTAEEGFFINGEKLYMRGANRHQAFAYVGDAASNSMQVRDVIDLKRGGYNAVRAAHYPNDPAFLDACDRYGLLVVECIPGWQFYNPDSTFIKRLYGVGRQMIRRDRNHPSVVLWETALNESRYPVSLAKEIFDLSHAEYPGDQMYTAGDYFGHEEMEPYYDVFYKQVSKFPKDGDVMSNYPEDFISVKPLFTREWGDGVGEKPRVSLQENEEEQMRQCRSRIEQLNGRGYFDWCMLDANPHMGGHFVWSYNDYARGSQDETMYSGVVDINRYPKFSYYMLQSMRDKSVSQPGLYEGPMVFIASYNASAVFTSSTTDITVFSNCDEVRLYRNDKLIGTQTREERTPLYRSVVEKGGSPVFVFNAGGYEAGELKAEALVGGAVVATHRVSTPEKADRLVVDIKTDGIIPIADGSDMIPVYIKVCDKNGSLVYDSGQEIMIQVSGEGVLIGDTIRRIGINPQKVEGGVGFAFVRTTKKAGKITVKATAKGLSAGEAEVVTKPYKGTYVADGQHGLFGGKEEDNVVIKPTLWQKRILEKPRLKIASVQVGSSQNGYPASNIIDNDDHTWWIAGEDKLPQVITLVLERPTYVAASRILFQKDSSSYKHKVETSTDGVHWELLYERECTGWEFKPMIVDREVKYVRLTIEDVSEGRAGLGEMSLIVINK</sequence>
<evidence type="ECO:0000259" key="9">
    <source>
        <dbReference type="Pfam" id="PF02837"/>
    </source>
</evidence>
<evidence type="ECO:0000256" key="2">
    <source>
        <dbReference type="ARBA" id="ARBA00022801"/>
    </source>
</evidence>
<dbReference type="AlphaFoldDB" id="A0A3D8HFT1"/>
<dbReference type="PROSITE" id="PS00719">
    <property type="entry name" value="GLYCOSYL_HYDROL_F2_1"/>
    <property type="match status" value="1"/>
</dbReference>
<evidence type="ECO:0000259" key="6">
    <source>
        <dbReference type="Pfam" id="PF00703"/>
    </source>
</evidence>
<evidence type="ECO:0000313" key="13">
    <source>
        <dbReference type="EMBL" id="RDU49407.1"/>
    </source>
</evidence>
<dbReference type="Pfam" id="PF18565">
    <property type="entry name" value="Glyco_hydro2_C5"/>
    <property type="match status" value="1"/>
</dbReference>
<keyword evidence="2 4" id="KW-0378">Hydrolase</keyword>
<proteinExistence type="inferred from homology"/>
<comment type="similarity">
    <text evidence="1 4">Belongs to the glycosyl hydrolase 2 family.</text>
</comment>
<dbReference type="Pfam" id="PF00703">
    <property type="entry name" value="Glyco_hydro_2"/>
    <property type="match status" value="1"/>
</dbReference>
<dbReference type="InterPro" id="IPR013783">
    <property type="entry name" value="Ig-like_fold"/>
</dbReference>
<feature type="domain" description="DUF4982" evidence="10">
    <location>
        <begin position="623"/>
        <end position="692"/>
    </location>
</feature>
<dbReference type="InterPro" id="IPR051913">
    <property type="entry name" value="GH2_Domain-Containing"/>
</dbReference>
<evidence type="ECO:0000259" key="7">
    <source>
        <dbReference type="Pfam" id="PF00754"/>
    </source>
</evidence>
<dbReference type="PANTHER" id="PTHR42732:SF1">
    <property type="entry name" value="BETA-MANNOSIDASE"/>
    <property type="match status" value="1"/>
</dbReference>
<evidence type="ECO:0000256" key="4">
    <source>
        <dbReference type="RuleBase" id="RU361154"/>
    </source>
</evidence>
<evidence type="ECO:0000313" key="14">
    <source>
        <dbReference type="Proteomes" id="UP000256321"/>
    </source>
</evidence>
<dbReference type="Proteomes" id="UP000629596">
    <property type="component" value="Unassembled WGS sequence"/>
</dbReference>
<dbReference type="InterPro" id="IPR040605">
    <property type="entry name" value="Glyco_hydro2_dom5"/>
</dbReference>
<reference evidence="12 15" key="2">
    <citation type="submission" date="2020-08" db="EMBL/GenBank/DDBJ databases">
        <title>Genome public.</title>
        <authorList>
            <person name="Liu C."/>
            <person name="Sun Q."/>
        </authorList>
    </citation>
    <scope>NUCLEOTIDE SEQUENCE [LARGE SCALE GENOMIC DNA]</scope>
    <source>
        <strain evidence="12 15">426_9</strain>
    </source>
</reference>
<dbReference type="Gene3D" id="3.20.20.80">
    <property type="entry name" value="Glycosidases"/>
    <property type="match status" value="1"/>
</dbReference>
<dbReference type="Pfam" id="PF02837">
    <property type="entry name" value="Glyco_hydro_2_N"/>
    <property type="match status" value="1"/>
</dbReference>
<dbReference type="Proteomes" id="UP000256321">
    <property type="component" value="Unassembled WGS sequence"/>
</dbReference>
<keyword evidence="5" id="KW-0732">Signal</keyword>
<dbReference type="SUPFAM" id="SSF49785">
    <property type="entry name" value="Galactose-binding domain-like"/>
    <property type="match status" value="2"/>
</dbReference>
<dbReference type="PRINTS" id="PR00132">
    <property type="entry name" value="GLHYDRLASE2"/>
</dbReference>
<name>A0A3D8HFT1_9BACT</name>
<dbReference type="Pfam" id="PF16355">
    <property type="entry name" value="DUF4982"/>
    <property type="match status" value="1"/>
</dbReference>
<evidence type="ECO:0000259" key="11">
    <source>
        <dbReference type="Pfam" id="PF18565"/>
    </source>
</evidence>
<dbReference type="InterPro" id="IPR006102">
    <property type="entry name" value="Ig-like_GH2"/>
</dbReference>
<evidence type="ECO:0000259" key="8">
    <source>
        <dbReference type="Pfam" id="PF02836"/>
    </source>
</evidence>
<feature type="signal peptide" evidence="5">
    <location>
        <begin position="1"/>
        <end position="23"/>
    </location>
</feature>
<protein>
    <submittedName>
        <fullName evidence="13">DUF4982 domain-containing protein</fullName>
    </submittedName>
</protein>
<organism evidence="13 14">
    <name type="scientific">Parabacteroides acidifaciens</name>
    <dbReference type="NCBI Taxonomy" id="2290935"/>
    <lineage>
        <taxon>Bacteria</taxon>
        <taxon>Pseudomonadati</taxon>
        <taxon>Bacteroidota</taxon>
        <taxon>Bacteroidia</taxon>
        <taxon>Bacteroidales</taxon>
        <taxon>Tannerellaceae</taxon>
        <taxon>Parabacteroides</taxon>
    </lineage>
</organism>
<dbReference type="InterPro" id="IPR017853">
    <property type="entry name" value="GH"/>
</dbReference>
<evidence type="ECO:0000256" key="5">
    <source>
        <dbReference type="SAM" id="SignalP"/>
    </source>
</evidence>
<dbReference type="GO" id="GO:0005975">
    <property type="term" value="P:carbohydrate metabolic process"/>
    <property type="evidence" value="ECO:0007669"/>
    <property type="project" value="InterPro"/>
</dbReference>
<keyword evidence="3 4" id="KW-0326">Glycosidase</keyword>
<dbReference type="InterPro" id="IPR008979">
    <property type="entry name" value="Galactose-bd-like_sf"/>
</dbReference>
<dbReference type="InterPro" id="IPR023230">
    <property type="entry name" value="Glyco_hydro_2_CS"/>
</dbReference>
<feature type="domain" description="Glycosyl hydrolases family 2 sugar binding" evidence="9">
    <location>
        <begin position="78"/>
        <end position="180"/>
    </location>
</feature>
<dbReference type="EMBL" id="JACRTI010000017">
    <property type="protein sequence ID" value="MBC8601840.1"/>
    <property type="molecule type" value="Genomic_DNA"/>
</dbReference>
<dbReference type="Gene3D" id="2.60.40.10">
    <property type="entry name" value="Immunoglobulins"/>
    <property type="match status" value="3"/>
</dbReference>
<dbReference type="PROSITE" id="PS51257">
    <property type="entry name" value="PROKAR_LIPOPROTEIN"/>
    <property type="match status" value="1"/>
</dbReference>
<dbReference type="InterPro" id="IPR036156">
    <property type="entry name" value="Beta-gal/glucu_dom_sf"/>
</dbReference>
<dbReference type="InterPro" id="IPR006101">
    <property type="entry name" value="Glyco_hydro_2"/>
</dbReference>
<evidence type="ECO:0000259" key="10">
    <source>
        <dbReference type="Pfam" id="PF16355"/>
    </source>
</evidence>
<evidence type="ECO:0000256" key="3">
    <source>
        <dbReference type="ARBA" id="ARBA00023295"/>
    </source>
</evidence>
<feature type="domain" description="F5/8 type C" evidence="7">
    <location>
        <begin position="855"/>
        <end position="954"/>
    </location>
</feature>
<dbReference type="PANTHER" id="PTHR42732">
    <property type="entry name" value="BETA-GALACTOSIDASE"/>
    <property type="match status" value="1"/>
</dbReference>
<feature type="domain" description="Glycoside hydrolase family 2" evidence="11">
    <location>
        <begin position="718"/>
        <end position="801"/>
    </location>
</feature>
<accession>A0A3D8HFT1</accession>
<dbReference type="Pfam" id="PF02836">
    <property type="entry name" value="Glyco_hydro_2_C"/>
    <property type="match status" value="1"/>
</dbReference>
<dbReference type="InterPro" id="IPR006103">
    <property type="entry name" value="Glyco_hydro_2_cat"/>
</dbReference>
<gene>
    <name evidence="13" type="ORF">DWU89_09110</name>
    <name evidence="12" type="ORF">H8784_08900</name>
</gene>
<feature type="domain" description="Glycoside hydrolase family 2 catalytic" evidence="8">
    <location>
        <begin position="314"/>
        <end position="583"/>
    </location>
</feature>
<comment type="caution">
    <text evidence="13">The sequence shown here is derived from an EMBL/GenBank/DDBJ whole genome shotgun (WGS) entry which is preliminary data.</text>
</comment>
<reference evidence="13 14" key="1">
    <citation type="submission" date="2018-07" db="EMBL/GenBank/DDBJ databases">
        <title>Parabacteroides acidifaciens nov. sp., isolated from human feces.</title>
        <authorList>
            <person name="Wang Y.J."/>
        </authorList>
    </citation>
    <scope>NUCLEOTIDE SEQUENCE [LARGE SCALE GENOMIC DNA]</scope>
    <source>
        <strain evidence="13 14">426-9</strain>
    </source>
</reference>
<dbReference type="RefSeq" id="WP_115499342.1">
    <property type="nucleotide sequence ID" value="NZ_JACRTI010000017.1"/>
</dbReference>
<evidence type="ECO:0000256" key="1">
    <source>
        <dbReference type="ARBA" id="ARBA00007401"/>
    </source>
</evidence>
<dbReference type="SUPFAM" id="SSF49303">
    <property type="entry name" value="beta-Galactosidase/glucuronidase domain"/>
    <property type="match status" value="1"/>
</dbReference>
<dbReference type="Gene3D" id="2.60.120.260">
    <property type="entry name" value="Galactose-binding domain-like"/>
    <property type="match status" value="2"/>
</dbReference>
<dbReference type="InterPro" id="IPR032311">
    <property type="entry name" value="DUF4982"/>
</dbReference>
<evidence type="ECO:0000313" key="15">
    <source>
        <dbReference type="Proteomes" id="UP000629596"/>
    </source>
</evidence>
<dbReference type="InterPro" id="IPR006104">
    <property type="entry name" value="Glyco_hydro_2_N"/>
</dbReference>
<feature type="chain" id="PRO_5017724816" evidence="5">
    <location>
        <begin position="24"/>
        <end position="972"/>
    </location>
</feature>
<dbReference type="SUPFAM" id="SSF51445">
    <property type="entry name" value="(Trans)glycosidases"/>
    <property type="match status" value="1"/>
</dbReference>
<dbReference type="InterPro" id="IPR000421">
    <property type="entry name" value="FA58C"/>
</dbReference>
<keyword evidence="15" id="KW-1185">Reference proteome</keyword>